<dbReference type="Gene3D" id="3.90.1310.10">
    <property type="entry name" value="Penicillin-binding protein 2a (Domain 2)"/>
    <property type="match status" value="1"/>
</dbReference>
<feature type="compositionally biased region" description="Polar residues" evidence="4">
    <location>
        <begin position="16"/>
        <end position="25"/>
    </location>
</feature>
<organism evidence="7 8">
    <name type="scientific">Microlunatus aurantiacus</name>
    <dbReference type="NCBI Taxonomy" id="446786"/>
    <lineage>
        <taxon>Bacteria</taxon>
        <taxon>Bacillati</taxon>
        <taxon>Actinomycetota</taxon>
        <taxon>Actinomycetes</taxon>
        <taxon>Propionibacteriales</taxon>
        <taxon>Propionibacteriaceae</taxon>
        <taxon>Microlunatus</taxon>
    </lineage>
</organism>
<comment type="similarity">
    <text evidence="2">Belongs to the transpeptidase family.</text>
</comment>
<evidence type="ECO:0000256" key="2">
    <source>
        <dbReference type="ARBA" id="ARBA00007171"/>
    </source>
</evidence>
<keyword evidence="7" id="KW-0132">Cell division</keyword>
<evidence type="ECO:0000259" key="5">
    <source>
        <dbReference type="Pfam" id="PF00905"/>
    </source>
</evidence>
<comment type="subcellular location">
    <subcellularLocation>
        <location evidence="1">Membrane</location>
    </subcellularLocation>
</comment>
<evidence type="ECO:0000256" key="1">
    <source>
        <dbReference type="ARBA" id="ARBA00004370"/>
    </source>
</evidence>
<dbReference type="EMBL" id="BAAAYX010000013">
    <property type="protein sequence ID" value="GAA3709012.1"/>
    <property type="molecule type" value="Genomic_DNA"/>
</dbReference>
<dbReference type="SUPFAM" id="SSF56519">
    <property type="entry name" value="Penicillin binding protein dimerisation domain"/>
    <property type="match status" value="1"/>
</dbReference>
<evidence type="ECO:0000313" key="7">
    <source>
        <dbReference type="EMBL" id="GAA3709012.1"/>
    </source>
</evidence>
<keyword evidence="7" id="KW-0131">Cell cycle</keyword>
<comment type="caution">
    <text evidence="7">The sequence shown here is derived from an EMBL/GenBank/DDBJ whole genome shotgun (WGS) entry which is preliminary data.</text>
</comment>
<reference evidence="8" key="1">
    <citation type="journal article" date="2019" name="Int. J. Syst. Evol. Microbiol.">
        <title>The Global Catalogue of Microorganisms (GCM) 10K type strain sequencing project: providing services to taxonomists for standard genome sequencing and annotation.</title>
        <authorList>
            <consortium name="The Broad Institute Genomics Platform"/>
            <consortium name="The Broad Institute Genome Sequencing Center for Infectious Disease"/>
            <person name="Wu L."/>
            <person name="Ma J."/>
        </authorList>
    </citation>
    <scope>NUCLEOTIDE SEQUENCE [LARGE SCALE GENOMIC DNA]</scope>
    <source>
        <strain evidence="8">JCM 16548</strain>
    </source>
</reference>
<dbReference type="PANTHER" id="PTHR30627">
    <property type="entry name" value="PEPTIDOGLYCAN D,D-TRANSPEPTIDASE"/>
    <property type="match status" value="1"/>
</dbReference>
<dbReference type="PANTHER" id="PTHR30627:SF1">
    <property type="entry name" value="PEPTIDOGLYCAN D,D-TRANSPEPTIDASE FTSI"/>
    <property type="match status" value="1"/>
</dbReference>
<protein>
    <submittedName>
        <fullName evidence="7">Cell division protein FtsI</fullName>
    </submittedName>
</protein>
<dbReference type="InterPro" id="IPR012338">
    <property type="entry name" value="Beta-lactam/transpept-like"/>
</dbReference>
<feature type="region of interest" description="Disordered" evidence="4">
    <location>
        <begin position="1"/>
        <end position="86"/>
    </location>
</feature>
<feature type="compositionally biased region" description="Polar residues" evidence="4">
    <location>
        <begin position="45"/>
        <end position="54"/>
    </location>
</feature>
<evidence type="ECO:0000256" key="4">
    <source>
        <dbReference type="SAM" id="MobiDB-lite"/>
    </source>
</evidence>
<evidence type="ECO:0000259" key="6">
    <source>
        <dbReference type="Pfam" id="PF03717"/>
    </source>
</evidence>
<dbReference type="InterPro" id="IPR050515">
    <property type="entry name" value="Beta-lactam/transpept"/>
</dbReference>
<name>A0ABP7DRN3_9ACTN</name>
<dbReference type="RefSeq" id="WP_344813101.1">
    <property type="nucleotide sequence ID" value="NZ_BAAAYX010000013.1"/>
</dbReference>
<feature type="domain" description="Penicillin-binding protein dimerisation" evidence="6">
    <location>
        <begin position="141"/>
        <end position="288"/>
    </location>
</feature>
<gene>
    <name evidence="7" type="primary">ftsI</name>
    <name evidence="7" type="ORF">GCM10022204_28980</name>
</gene>
<evidence type="ECO:0000256" key="3">
    <source>
        <dbReference type="ARBA" id="ARBA00023136"/>
    </source>
</evidence>
<dbReference type="InterPro" id="IPR005311">
    <property type="entry name" value="PBP_dimer"/>
</dbReference>
<sequence>MAERRPHPAAGRQLRSGATKTSTTGRVRARATEPRAAGARGDSQPRPNRATTPRTHGRHGDAGRTLRDGSASRPAPRRRGRKKVLRVPLANGGRRLHVVLIMLAMGLSLCAGRLLQLQGFDSSAYAAESAAALTQKLPLLPSRGDITDRNGTVLAATEPAVAVTADPGLTSKRPGEFADVIAPYLGMTVNELNPLLTKPNTRFVYLKKKVPAMTYSRMAAALAERNLYGIFRENDPIRTYPTGTLAGSIVGFVNPDGVGVEGLEYKLNKQLAGVEGQEEYESAPNGSKIPLGTSKITPAQNGYDYQLTLDSELQWVAQRRVAQAVKANKADFGFAITMNIKTGEVLAMAQAPSYDATKPLKDQKYRNLQALTAPYEPGSVQKVLTAAALIDSGTVNESTRLEIPNRLPSGPYEIKDHFEHDDDYKLNMRGVIAKSSNIGTVMLSRQMATADLHAYLQSFGLGARTGIELPGEDIGILPGAQMQGLTRDRVAFGQGLTVTGIQEISAIAGLVNGGVYNPPTIIKGATDSNGKPVALPVKDPRRIVSSDTSTHVRDLMRAVVDNSGKTAALRLDGYTSGGKTGTAQRGTSKGYKGYITSYIGYAPLNDPQIMTYVVVNNPKGADPTGTQVAAPVYRDIMQFALPRYSVEPTKTSVLKPKKISW</sequence>
<keyword evidence="3" id="KW-0472">Membrane</keyword>
<dbReference type="Gene3D" id="3.30.450.330">
    <property type="match status" value="1"/>
</dbReference>
<feature type="compositionally biased region" description="Basic residues" evidence="4">
    <location>
        <begin position="75"/>
        <end position="85"/>
    </location>
</feature>
<dbReference type="Pfam" id="PF00905">
    <property type="entry name" value="Transpeptidase"/>
    <property type="match status" value="1"/>
</dbReference>
<evidence type="ECO:0000313" key="8">
    <source>
        <dbReference type="Proteomes" id="UP001500051"/>
    </source>
</evidence>
<feature type="domain" description="Penicillin-binding protein transpeptidase" evidence="5">
    <location>
        <begin position="333"/>
        <end position="638"/>
    </location>
</feature>
<dbReference type="GO" id="GO:0051301">
    <property type="term" value="P:cell division"/>
    <property type="evidence" value="ECO:0007669"/>
    <property type="project" value="UniProtKB-KW"/>
</dbReference>
<dbReference type="Proteomes" id="UP001500051">
    <property type="component" value="Unassembled WGS sequence"/>
</dbReference>
<dbReference type="InterPro" id="IPR001460">
    <property type="entry name" value="PCN-bd_Tpept"/>
</dbReference>
<dbReference type="Gene3D" id="3.40.710.10">
    <property type="entry name" value="DD-peptidase/beta-lactamase superfamily"/>
    <property type="match status" value="1"/>
</dbReference>
<accession>A0ABP7DRN3</accession>
<dbReference type="SUPFAM" id="SSF56601">
    <property type="entry name" value="beta-lactamase/transpeptidase-like"/>
    <property type="match status" value="1"/>
</dbReference>
<keyword evidence="8" id="KW-1185">Reference proteome</keyword>
<proteinExistence type="inferred from homology"/>
<feature type="compositionally biased region" description="Basic and acidic residues" evidence="4">
    <location>
        <begin position="58"/>
        <end position="67"/>
    </location>
</feature>
<dbReference type="InterPro" id="IPR036138">
    <property type="entry name" value="PBP_dimer_sf"/>
</dbReference>
<dbReference type="Pfam" id="PF03717">
    <property type="entry name" value="PBP_dimer"/>
    <property type="match status" value="1"/>
</dbReference>